<organism evidence="1">
    <name type="scientific">Rhizophora mucronata</name>
    <name type="common">Asiatic mangrove</name>
    <dbReference type="NCBI Taxonomy" id="61149"/>
    <lineage>
        <taxon>Eukaryota</taxon>
        <taxon>Viridiplantae</taxon>
        <taxon>Streptophyta</taxon>
        <taxon>Embryophyta</taxon>
        <taxon>Tracheophyta</taxon>
        <taxon>Spermatophyta</taxon>
        <taxon>Magnoliopsida</taxon>
        <taxon>eudicotyledons</taxon>
        <taxon>Gunneridae</taxon>
        <taxon>Pentapetalae</taxon>
        <taxon>rosids</taxon>
        <taxon>fabids</taxon>
        <taxon>Malpighiales</taxon>
        <taxon>Rhizophoraceae</taxon>
        <taxon>Rhizophora</taxon>
    </lineage>
</organism>
<protein>
    <submittedName>
        <fullName evidence="1">Uncharacterized protein</fullName>
    </submittedName>
</protein>
<accession>A0A2P2NNM2</accession>
<reference evidence="1" key="1">
    <citation type="submission" date="2018-02" db="EMBL/GenBank/DDBJ databases">
        <title>Rhizophora mucronata_Transcriptome.</title>
        <authorList>
            <person name="Meera S.P."/>
            <person name="Sreeshan A."/>
            <person name="Augustine A."/>
        </authorList>
    </citation>
    <scope>NUCLEOTIDE SEQUENCE</scope>
    <source>
        <tissue evidence="1">Leaf</tissue>
    </source>
</reference>
<dbReference type="EMBL" id="GGEC01063625">
    <property type="protein sequence ID" value="MBX44109.1"/>
    <property type="molecule type" value="Transcribed_RNA"/>
</dbReference>
<sequence>MIKHHLLNQTTLTLSHSKPLPILIPSQEKNFFCFISARQFSRI</sequence>
<evidence type="ECO:0000313" key="1">
    <source>
        <dbReference type="EMBL" id="MBX44109.1"/>
    </source>
</evidence>
<proteinExistence type="predicted"/>
<dbReference type="AlphaFoldDB" id="A0A2P2NNM2"/>
<name>A0A2P2NNM2_RHIMU</name>